<dbReference type="InterPro" id="IPR036259">
    <property type="entry name" value="MFS_trans_sf"/>
</dbReference>
<dbReference type="RefSeq" id="WP_211468177.1">
    <property type="nucleotide sequence ID" value="NZ_JAGSXH010000039.1"/>
</dbReference>
<dbReference type="SUPFAM" id="SSF103473">
    <property type="entry name" value="MFS general substrate transporter"/>
    <property type="match status" value="1"/>
</dbReference>
<reference evidence="8" key="1">
    <citation type="submission" date="2021-04" db="EMBL/GenBank/DDBJ databases">
        <title>Genome based classification of Actinospica acidithermotolerans sp. nov., an actinobacterium isolated from an Indonesian hot spring.</title>
        <authorList>
            <person name="Kusuma A.B."/>
            <person name="Putra K.E."/>
            <person name="Nafisah S."/>
            <person name="Loh J."/>
            <person name="Nouioui I."/>
            <person name="Goodfellow M."/>
        </authorList>
    </citation>
    <scope>NUCLEOTIDE SEQUENCE</scope>
    <source>
        <strain evidence="8">DSM 45618</strain>
    </source>
</reference>
<keyword evidence="2" id="KW-0813">Transport</keyword>
<feature type="transmembrane region" description="Helical" evidence="7">
    <location>
        <begin position="64"/>
        <end position="84"/>
    </location>
</feature>
<gene>
    <name evidence="8" type="ORF">KGA66_13035</name>
</gene>
<proteinExistence type="predicted"/>
<dbReference type="GO" id="GO:0005886">
    <property type="term" value="C:plasma membrane"/>
    <property type="evidence" value="ECO:0007669"/>
    <property type="project" value="UniProtKB-SubCell"/>
</dbReference>
<dbReference type="EMBL" id="JAGSXH010000039">
    <property type="protein sequence ID" value="MBS2963974.1"/>
    <property type="molecule type" value="Genomic_DNA"/>
</dbReference>
<comment type="caution">
    <text evidence="8">The sequence shown here is derived from an EMBL/GenBank/DDBJ whole genome shotgun (WGS) entry which is preliminary data.</text>
</comment>
<keyword evidence="6 7" id="KW-0472">Membrane</keyword>
<name>A0A8J7WQ49_9ACTN</name>
<dbReference type="PANTHER" id="PTHR23513">
    <property type="entry name" value="INTEGRAL MEMBRANE EFFLUX PROTEIN-RELATED"/>
    <property type="match status" value="1"/>
</dbReference>
<accession>A0A8J7WQ49</accession>
<sequence>MVAARRTGWAQVADGFRFVGANRLLPGGLLPGTFTRARRHGAMTIGAVAVRGPAMLGLGLPGSILWACLSLALGGAADFVSMVFRGSILQTAAPDQMRGRMQGVFTVVVAGGPRPADLVHGLACAALGARTAVAAGGLAVLAGVVILATESPAFRRYRLLS</sequence>
<dbReference type="AlphaFoldDB" id="A0A8J7WQ49"/>
<protein>
    <submittedName>
        <fullName evidence="8">MFS transporter</fullName>
    </submittedName>
</protein>
<evidence type="ECO:0000256" key="7">
    <source>
        <dbReference type="SAM" id="Phobius"/>
    </source>
</evidence>
<dbReference type="Gene3D" id="1.20.1250.20">
    <property type="entry name" value="MFS general substrate transporter like domains"/>
    <property type="match status" value="1"/>
</dbReference>
<evidence type="ECO:0000313" key="8">
    <source>
        <dbReference type="EMBL" id="MBS2963974.1"/>
    </source>
</evidence>
<evidence type="ECO:0000256" key="4">
    <source>
        <dbReference type="ARBA" id="ARBA00022692"/>
    </source>
</evidence>
<keyword evidence="4 7" id="KW-0812">Transmembrane</keyword>
<evidence type="ECO:0000256" key="3">
    <source>
        <dbReference type="ARBA" id="ARBA00022475"/>
    </source>
</evidence>
<keyword evidence="3" id="KW-1003">Cell membrane</keyword>
<evidence type="ECO:0000256" key="6">
    <source>
        <dbReference type="ARBA" id="ARBA00023136"/>
    </source>
</evidence>
<dbReference type="Proteomes" id="UP000677913">
    <property type="component" value="Unassembled WGS sequence"/>
</dbReference>
<evidence type="ECO:0000256" key="2">
    <source>
        <dbReference type="ARBA" id="ARBA00022448"/>
    </source>
</evidence>
<keyword evidence="5 7" id="KW-1133">Transmembrane helix</keyword>
<evidence type="ECO:0000256" key="1">
    <source>
        <dbReference type="ARBA" id="ARBA00004429"/>
    </source>
</evidence>
<feature type="transmembrane region" description="Helical" evidence="7">
    <location>
        <begin position="129"/>
        <end position="148"/>
    </location>
</feature>
<evidence type="ECO:0000313" key="9">
    <source>
        <dbReference type="Proteomes" id="UP000677913"/>
    </source>
</evidence>
<dbReference type="PANTHER" id="PTHR23513:SF9">
    <property type="entry name" value="ENTEROBACTIN EXPORTER ENTS"/>
    <property type="match status" value="1"/>
</dbReference>
<comment type="subcellular location">
    <subcellularLocation>
        <location evidence="1">Cell inner membrane</location>
        <topology evidence="1">Multi-pass membrane protein</topology>
    </subcellularLocation>
</comment>
<organism evidence="8 9">
    <name type="scientific">Actinocrinis puniceicyclus</name>
    <dbReference type="NCBI Taxonomy" id="977794"/>
    <lineage>
        <taxon>Bacteria</taxon>
        <taxon>Bacillati</taxon>
        <taxon>Actinomycetota</taxon>
        <taxon>Actinomycetes</taxon>
        <taxon>Catenulisporales</taxon>
        <taxon>Actinospicaceae</taxon>
        <taxon>Actinocrinis</taxon>
    </lineage>
</organism>
<keyword evidence="9" id="KW-1185">Reference proteome</keyword>
<evidence type="ECO:0000256" key="5">
    <source>
        <dbReference type="ARBA" id="ARBA00022989"/>
    </source>
</evidence>